<dbReference type="PRINTS" id="PR00081">
    <property type="entry name" value="GDHRDH"/>
</dbReference>
<accession>A0ABV4HMF4</accession>
<evidence type="ECO:0000313" key="6">
    <source>
        <dbReference type="Proteomes" id="UP001566331"/>
    </source>
</evidence>
<dbReference type="CDD" id="cd05233">
    <property type="entry name" value="SDR_c"/>
    <property type="match status" value="1"/>
</dbReference>
<protein>
    <submittedName>
        <fullName evidence="5">SDR family NAD(P)-dependent oxidoreductase</fullName>
        <ecNumber evidence="5">1.1.1.-</ecNumber>
    </submittedName>
</protein>
<dbReference type="SMART" id="SM00822">
    <property type="entry name" value="PKS_KR"/>
    <property type="match status" value="1"/>
</dbReference>
<gene>
    <name evidence="5" type="ORF">AB6713_04660</name>
</gene>
<feature type="domain" description="Ketoreductase" evidence="4">
    <location>
        <begin position="6"/>
        <end position="173"/>
    </location>
</feature>
<proteinExistence type="inferred from homology"/>
<dbReference type="InterPro" id="IPR020904">
    <property type="entry name" value="Sc_DH/Rdtase_CS"/>
</dbReference>
<dbReference type="PANTHER" id="PTHR24321:SF8">
    <property type="entry name" value="ESTRADIOL 17-BETA-DEHYDROGENASE 8-RELATED"/>
    <property type="match status" value="1"/>
</dbReference>
<dbReference type="RefSeq" id="WP_370562617.1">
    <property type="nucleotide sequence ID" value="NZ_JBFWIB010000002.1"/>
</dbReference>
<dbReference type="PANTHER" id="PTHR24321">
    <property type="entry name" value="DEHYDROGENASES, SHORT CHAIN"/>
    <property type="match status" value="1"/>
</dbReference>
<dbReference type="PROSITE" id="PS00061">
    <property type="entry name" value="ADH_SHORT"/>
    <property type="match status" value="1"/>
</dbReference>
<dbReference type="Gene3D" id="3.40.50.720">
    <property type="entry name" value="NAD(P)-binding Rossmann-like Domain"/>
    <property type="match status" value="1"/>
</dbReference>
<keyword evidence="2 5" id="KW-0560">Oxidoreductase</keyword>
<dbReference type="InterPro" id="IPR057326">
    <property type="entry name" value="KR_dom"/>
</dbReference>
<sequence>MRLDNEIAVVTGAAGAIGAETCRLFAREGARVAALDLAEAGDGDLRLACDLGEDRSVAAAADAVRAELGEPTIVVHAAAATEFATTLASSSEAFRRIYDVNVGGAVRLVQAFAPAMAAVRRGAFTFVSSINGYFGAPGLAAYASSKGGLDALMRTLALELAPDGIRVNCIAPASIDTPMLRASFECQPDPAAACVRNVQRHPLGRLGTPADVAALLLFLSSREASWITGANVPVDGGASIARR</sequence>
<dbReference type="SUPFAM" id="SSF51735">
    <property type="entry name" value="NAD(P)-binding Rossmann-fold domains"/>
    <property type="match status" value="1"/>
</dbReference>
<evidence type="ECO:0000313" key="5">
    <source>
        <dbReference type="EMBL" id="MEZ0473908.1"/>
    </source>
</evidence>
<evidence type="ECO:0000259" key="4">
    <source>
        <dbReference type="SMART" id="SM00822"/>
    </source>
</evidence>
<evidence type="ECO:0000256" key="1">
    <source>
        <dbReference type="ARBA" id="ARBA00006484"/>
    </source>
</evidence>
<dbReference type="EMBL" id="JBFWIC010000004">
    <property type="protein sequence ID" value="MEZ0473908.1"/>
    <property type="molecule type" value="Genomic_DNA"/>
</dbReference>
<reference evidence="5 6" key="1">
    <citation type="submission" date="2024-07" db="EMBL/GenBank/DDBJ databases">
        <title>Luteimonas salilacus sp. nov., isolated from the shore soil of Salt Lake in Tibet of China.</title>
        <authorList>
            <person name="Zhang X."/>
            <person name="Li A."/>
        </authorList>
    </citation>
    <scope>NUCLEOTIDE SEQUENCE [LARGE SCALE GENOMIC DNA]</scope>
    <source>
        <strain evidence="5 6">B3-2-R+30</strain>
    </source>
</reference>
<keyword evidence="3" id="KW-0520">NAD</keyword>
<dbReference type="InterPro" id="IPR036291">
    <property type="entry name" value="NAD(P)-bd_dom_sf"/>
</dbReference>
<dbReference type="GO" id="GO:0016491">
    <property type="term" value="F:oxidoreductase activity"/>
    <property type="evidence" value="ECO:0007669"/>
    <property type="project" value="UniProtKB-KW"/>
</dbReference>
<dbReference type="InterPro" id="IPR002347">
    <property type="entry name" value="SDR_fam"/>
</dbReference>
<name>A0ABV4HMF4_9GAMM</name>
<comment type="caution">
    <text evidence="5">The sequence shown here is derived from an EMBL/GenBank/DDBJ whole genome shotgun (WGS) entry which is preliminary data.</text>
</comment>
<dbReference type="EC" id="1.1.1.-" evidence="5"/>
<evidence type="ECO:0000256" key="2">
    <source>
        <dbReference type="ARBA" id="ARBA00023002"/>
    </source>
</evidence>
<evidence type="ECO:0000256" key="3">
    <source>
        <dbReference type="ARBA" id="ARBA00023027"/>
    </source>
</evidence>
<comment type="similarity">
    <text evidence="1">Belongs to the short-chain dehydrogenases/reductases (SDR) family.</text>
</comment>
<dbReference type="Pfam" id="PF13561">
    <property type="entry name" value="adh_short_C2"/>
    <property type="match status" value="1"/>
</dbReference>
<dbReference type="Proteomes" id="UP001566331">
    <property type="component" value="Unassembled WGS sequence"/>
</dbReference>
<organism evidence="5 6">
    <name type="scientific">Luteimonas salinilitoris</name>
    <dbReference type="NCBI Taxonomy" id="3237697"/>
    <lineage>
        <taxon>Bacteria</taxon>
        <taxon>Pseudomonadati</taxon>
        <taxon>Pseudomonadota</taxon>
        <taxon>Gammaproteobacteria</taxon>
        <taxon>Lysobacterales</taxon>
        <taxon>Lysobacteraceae</taxon>
        <taxon>Luteimonas</taxon>
    </lineage>
</organism>
<keyword evidence="6" id="KW-1185">Reference proteome</keyword>